<dbReference type="PANTHER" id="PTHR37806:SF1">
    <property type="entry name" value="PEPTIDASE C39-LIKE DOMAIN-CONTAINING PROTEIN"/>
    <property type="match status" value="1"/>
</dbReference>
<evidence type="ECO:0000313" key="4">
    <source>
        <dbReference type="Proteomes" id="UP000195437"/>
    </source>
</evidence>
<dbReference type="Gene3D" id="3.90.70.10">
    <property type="entry name" value="Cysteine proteinases"/>
    <property type="match status" value="1"/>
</dbReference>
<evidence type="ECO:0000313" key="3">
    <source>
        <dbReference type="EMBL" id="ARU59747.1"/>
    </source>
</evidence>
<keyword evidence="4" id="KW-1185">Reference proteome</keyword>
<feature type="compositionally biased region" description="Low complexity" evidence="1">
    <location>
        <begin position="14"/>
        <end position="25"/>
    </location>
</feature>
<sequence length="234" mass="25550">MTRCTASSPNCRISRSASTSTGSTANRPIGCKGESEMGNVIKGIPVIYQYPVLPTGCEATAMTMLLNWAGVDVKNTDVAIALPKVPLPHAVDGKLYGGNPNKGFVGDPFTQESYGVFHGPVAALLEQYLPGRAADLSGGTMNDVYRALDDGRPVIVWATIKLREGRETDVWQDEDGTEIRWISPQHCMLMIGYDDEHVFINDPDTGQTEQYPRDLFESRWELLGKQAVTVTVKG</sequence>
<feature type="domain" description="Peptidase C39-like" evidence="2">
    <location>
        <begin position="43"/>
        <end position="203"/>
    </location>
</feature>
<protein>
    <recommendedName>
        <fullName evidence="2">Peptidase C39-like domain-containing protein</fullName>
    </recommendedName>
</protein>
<dbReference type="InterPro" id="IPR039564">
    <property type="entry name" value="Peptidase_C39-like"/>
</dbReference>
<evidence type="ECO:0000259" key="2">
    <source>
        <dbReference type="Pfam" id="PF13529"/>
    </source>
</evidence>
<evidence type="ECO:0000256" key="1">
    <source>
        <dbReference type="SAM" id="MobiDB-lite"/>
    </source>
</evidence>
<dbReference type="Proteomes" id="UP000195437">
    <property type="component" value="Chromosome"/>
</dbReference>
<proteinExistence type="predicted"/>
<reference evidence="4" key="1">
    <citation type="submission" date="2017-05" db="EMBL/GenBank/DDBJ databases">
        <authorList>
            <person name="Sung H."/>
        </authorList>
    </citation>
    <scope>NUCLEOTIDE SEQUENCE [LARGE SCALE GENOMIC DNA]</scope>
    <source>
        <strain evidence="4">AR23208</strain>
    </source>
</reference>
<gene>
    <name evidence="3" type="ORF">CBW65_00810</name>
</gene>
<dbReference type="PANTHER" id="PTHR37806">
    <property type="entry name" value="LMO0724 PROTEIN"/>
    <property type="match status" value="1"/>
</dbReference>
<accession>A0A1Y0IGZ7</accession>
<feature type="region of interest" description="Disordered" evidence="1">
    <location>
        <begin position="1"/>
        <end position="30"/>
    </location>
</feature>
<dbReference type="EMBL" id="CP021434">
    <property type="protein sequence ID" value="ARU59747.1"/>
    <property type="molecule type" value="Genomic_DNA"/>
</dbReference>
<dbReference type="KEGG" id="tum:CBW65_00810"/>
<dbReference type="AlphaFoldDB" id="A0A1Y0IGZ7"/>
<feature type="compositionally biased region" description="Polar residues" evidence="1">
    <location>
        <begin position="1"/>
        <end position="13"/>
    </location>
</feature>
<name>A0A1Y0IGZ7_9BACL</name>
<dbReference type="Pfam" id="PF13529">
    <property type="entry name" value="Peptidase_C39_2"/>
    <property type="match status" value="1"/>
</dbReference>
<dbReference type="PIRSF" id="PIRSF032442">
    <property type="entry name" value="UCP032442"/>
    <property type="match status" value="1"/>
</dbReference>
<organism evidence="3 4">
    <name type="scientific">Tumebacillus avium</name>
    <dbReference type="NCBI Taxonomy" id="1903704"/>
    <lineage>
        <taxon>Bacteria</taxon>
        <taxon>Bacillati</taxon>
        <taxon>Bacillota</taxon>
        <taxon>Bacilli</taxon>
        <taxon>Bacillales</taxon>
        <taxon>Alicyclobacillaceae</taxon>
        <taxon>Tumebacillus</taxon>
    </lineage>
</organism>
<dbReference type="InterPro" id="IPR016997">
    <property type="entry name" value="UCP032442"/>
</dbReference>